<name>A0A182D1U2_BLAVI</name>
<evidence type="ECO:0000313" key="1">
    <source>
        <dbReference type="EMBL" id="BAR99395.1"/>
    </source>
</evidence>
<proteinExistence type="predicted"/>
<dbReference type="EMBL" id="AP014854">
    <property type="protein sequence ID" value="BAR99395.1"/>
    <property type="molecule type" value="Genomic_DNA"/>
</dbReference>
<gene>
    <name evidence="1" type="ORF">BV133_1802</name>
</gene>
<reference evidence="1" key="1">
    <citation type="journal article" date="2015" name="Genome Announc.">
        <title>Complete Genome Sequence of the Bacteriochlorophyll b-Producing Photosynthetic Bacterium Blastochloris viridis.</title>
        <authorList>
            <person name="Tsukatani Y."/>
            <person name="Hirose Y."/>
            <person name="Harada J."/>
            <person name="Misawa N."/>
            <person name="Mori K."/>
            <person name="Inoue K."/>
            <person name="Tamiaki H."/>
        </authorList>
    </citation>
    <scope>NUCLEOTIDE SEQUENCE [LARGE SCALE GENOMIC DNA]</scope>
    <source>
        <strain evidence="1">DSM 133</strain>
    </source>
</reference>
<dbReference type="AlphaFoldDB" id="A0A182D1U2"/>
<accession>A0A182D1U2</accession>
<sequence>MLSTCRGMGIGTDADWQAGAIAFRLVGLIRIQFFHIPQRGGE</sequence>
<protein>
    <submittedName>
        <fullName evidence="1">Uncharacterized protein</fullName>
    </submittedName>
</protein>
<organism evidence="1">
    <name type="scientific">Blastochloris viridis</name>
    <name type="common">Rhodopseudomonas viridis</name>
    <dbReference type="NCBI Taxonomy" id="1079"/>
    <lineage>
        <taxon>Bacteria</taxon>
        <taxon>Pseudomonadati</taxon>
        <taxon>Pseudomonadota</taxon>
        <taxon>Alphaproteobacteria</taxon>
        <taxon>Hyphomicrobiales</taxon>
        <taxon>Blastochloridaceae</taxon>
        <taxon>Blastochloris</taxon>
    </lineage>
</organism>